<sequence>MRVPRVRTETGQVVTLLFTPDEVEVHEVRPARQQAAKLGAGGLILAAGLALVATTVGLVLWIVCAVLLAVSAAGLIWWLIEGARERDRGPAATITPASVLSADSKTDNGEVTVTLRQALGPDRTFAAVGHSGALLSAQFGRLLAP</sequence>
<proteinExistence type="predicted"/>
<evidence type="ECO:0000256" key="1">
    <source>
        <dbReference type="SAM" id="Phobius"/>
    </source>
</evidence>
<accession>A0ABT4ARH9</accession>
<reference evidence="2" key="1">
    <citation type="submission" date="2022-11" db="EMBL/GenBank/DDBJ databases">
        <authorList>
            <person name="Somphong A."/>
            <person name="Phongsopitanun W."/>
        </authorList>
    </citation>
    <scope>NUCLEOTIDE SEQUENCE</scope>
    <source>
        <strain evidence="2">Pm04-4</strain>
    </source>
</reference>
<gene>
    <name evidence="2" type="ORF">OWR29_02435</name>
</gene>
<keyword evidence="3" id="KW-1185">Reference proteome</keyword>
<feature type="transmembrane region" description="Helical" evidence="1">
    <location>
        <begin position="35"/>
        <end position="53"/>
    </location>
</feature>
<dbReference type="EMBL" id="JAPNTZ010000001">
    <property type="protein sequence ID" value="MCY1136839.1"/>
    <property type="molecule type" value="Genomic_DNA"/>
</dbReference>
<dbReference type="Proteomes" id="UP001151002">
    <property type="component" value="Unassembled WGS sequence"/>
</dbReference>
<keyword evidence="1" id="KW-0812">Transmembrane</keyword>
<keyword evidence="1" id="KW-0472">Membrane</keyword>
<feature type="transmembrane region" description="Helical" evidence="1">
    <location>
        <begin position="59"/>
        <end position="80"/>
    </location>
</feature>
<evidence type="ECO:0000313" key="2">
    <source>
        <dbReference type="EMBL" id="MCY1136839.1"/>
    </source>
</evidence>
<organism evidence="2 3">
    <name type="scientific">Paractinoplanes pyxinae</name>
    <dbReference type="NCBI Taxonomy" id="2997416"/>
    <lineage>
        <taxon>Bacteria</taxon>
        <taxon>Bacillati</taxon>
        <taxon>Actinomycetota</taxon>
        <taxon>Actinomycetes</taxon>
        <taxon>Micromonosporales</taxon>
        <taxon>Micromonosporaceae</taxon>
        <taxon>Paractinoplanes</taxon>
    </lineage>
</organism>
<protein>
    <submittedName>
        <fullName evidence="2">Uncharacterized protein</fullName>
    </submittedName>
</protein>
<keyword evidence="1" id="KW-1133">Transmembrane helix</keyword>
<dbReference type="RefSeq" id="WP_267560618.1">
    <property type="nucleotide sequence ID" value="NZ_JAPNTZ010000001.1"/>
</dbReference>
<name>A0ABT4ARH9_9ACTN</name>
<evidence type="ECO:0000313" key="3">
    <source>
        <dbReference type="Proteomes" id="UP001151002"/>
    </source>
</evidence>
<comment type="caution">
    <text evidence="2">The sequence shown here is derived from an EMBL/GenBank/DDBJ whole genome shotgun (WGS) entry which is preliminary data.</text>
</comment>